<evidence type="ECO:0000313" key="14">
    <source>
        <dbReference type="Proteomes" id="UP000824200"/>
    </source>
</evidence>
<evidence type="ECO:0000256" key="2">
    <source>
        <dbReference type="ARBA" id="ARBA00003717"/>
    </source>
</evidence>
<evidence type="ECO:0000256" key="8">
    <source>
        <dbReference type="ARBA" id="ARBA00023027"/>
    </source>
</evidence>
<keyword evidence="6 11" id="KW-0819">tRNA processing</keyword>
<dbReference type="PROSITE" id="PS01280">
    <property type="entry name" value="GIDA_1"/>
    <property type="match status" value="1"/>
</dbReference>
<evidence type="ECO:0000256" key="9">
    <source>
        <dbReference type="ARBA" id="ARBA00025948"/>
    </source>
</evidence>
<dbReference type="GO" id="GO:0005829">
    <property type="term" value="C:cytosol"/>
    <property type="evidence" value="ECO:0007669"/>
    <property type="project" value="TreeGrafter"/>
</dbReference>
<comment type="similarity">
    <text evidence="3 11">Belongs to the MnmG family.</text>
</comment>
<sequence>MLRDFDVIVVGAGHAGCEAALATARLGCNTLMLATNLDTVAFLACNPSIGGTAKGQIVKEIDALGGEMAVNADKSLLQMRMLNKGKGPAVYSPRAQVDKNLYHVNMKQMVESTPNLHLRQGEAVSVVRTDDGFEVTTAVNLAYKAKAVVLCCGVYLDSRIIVGECVRNCGPNGFANAQFLTKSLVDLGFTVRRFKTGTPARVRLQTIDLSKTVEQPCDESTPFSFMTEKLPETKRSCYLTYSTEETKRIILQNKHLAPLYNGSINGVGPRYCPSIEDKVVRFSDKQRHQIFLEPESSDTCEFYVQGASSSMPAWVQEQIYHSIEGLENVEIMRDAYAIEYDCIDATQLNATLMAKHVSGLFFAGQINGTSGYEEAAAQGIVAGINAERYVHGKMPVVFPRDNSYIGVLVDDITTKETFEPYRMMTSRAEHRLVLRQDNADFRLTEIGKEIGLVTEKRYGKFLHRKQQLEKAMSQLNTLLSPKVYAPLFEQKGEVNTNAGLTLEEILRRPNIFAKDLQTLGYFEGVDDDILYEVDVECKYRGYIQKEKEAIAQAQKLENKPLPADINYDKIDGLRIEARQKLQKIRPANLGQAGRISGVSPADVQILIVYLAQNKLG</sequence>
<dbReference type="InterPro" id="IPR026904">
    <property type="entry name" value="MnmG_C"/>
</dbReference>
<evidence type="ECO:0000313" key="13">
    <source>
        <dbReference type="EMBL" id="HIR65662.1"/>
    </source>
</evidence>
<dbReference type="AlphaFoldDB" id="A0A9D1J898"/>
<dbReference type="InterPro" id="IPR040131">
    <property type="entry name" value="MnmG_N"/>
</dbReference>
<comment type="subunit">
    <text evidence="9 11">Homodimer. Heterotetramer of two MnmE and two MnmG subunits.</text>
</comment>
<dbReference type="InterPro" id="IPR004416">
    <property type="entry name" value="MnmG"/>
</dbReference>
<evidence type="ECO:0000256" key="5">
    <source>
        <dbReference type="ARBA" id="ARBA00022630"/>
    </source>
</evidence>
<keyword evidence="8 11" id="KW-0520">NAD</keyword>
<dbReference type="FunFam" id="1.10.150.570:FF:000001">
    <property type="entry name" value="tRNA uridine 5-carboxymethylaminomethyl modification enzyme MnmG"/>
    <property type="match status" value="1"/>
</dbReference>
<dbReference type="InterPro" id="IPR002218">
    <property type="entry name" value="MnmG-rel"/>
</dbReference>
<evidence type="ECO:0000256" key="4">
    <source>
        <dbReference type="ARBA" id="ARBA00020461"/>
    </source>
</evidence>
<dbReference type="GO" id="GO:0050660">
    <property type="term" value="F:flavin adenine dinucleotide binding"/>
    <property type="evidence" value="ECO:0007669"/>
    <property type="project" value="UniProtKB-UniRule"/>
</dbReference>
<reference evidence="13" key="1">
    <citation type="submission" date="2020-10" db="EMBL/GenBank/DDBJ databases">
        <authorList>
            <person name="Gilroy R."/>
        </authorList>
    </citation>
    <scope>NUCLEOTIDE SEQUENCE</scope>
    <source>
        <strain evidence="13">CHK121-14286</strain>
    </source>
</reference>
<reference evidence="13" key="2">
    <citation type="journal article" date="2021" name="PeerJ">
        <title>Extensive microbial diversity within the chicken gut microbiome revealed by metagenomics and culture.</title>
        <authorList>
            <person name="Gilroy R."/>
            <person name="Ravi A."/>
            <person name="Getino M."/>
            <person name="Pursley I."/>
            <person name="Horton D.L."/>
            <person name="Alikhan N.F."/>
            <person name="Baker D."/>
            <person name="Gharbi K."/>
            <person name="Hall N."/>
            <person name="Watson M."/>
            <person name="Adriaenssens E.M."/>
            <person name="Foster-Nyarko E."/>
            <person name="Jarju S."/>
            <person name="Secka A."/>
            <person name="Antonio M."/>
            <person name="Oren A."/>
            <person name="Chaudhuri R.R."/>
            <person name="La Ragione R."/>
            <person name="Hildebrand F."/>
            <person name="Pallen M.J."/>
        </authorList>
    </citation>
    <scope>NUCLEOTIDE SEQUENCE</scope>
    <source>
        <strain evidence="13">CHK121-14286</strain>
    </source>
</reference>
<gene>
    <name evidence="11 13" type="primary">mnmG</name>
    <name evidence="11" type="synonym">gidA</name>
    <name evidence="13" type="ORF">IAC95_02075</name>
</gene>
<dbReference type="PANTHER" id="PTHR11806">
    <property type="entry name" value="GLUCOSE INHIBITED DIVISION PROTEIN A"/>
    <property type="match status" value="1"/>
</dbReference>
<evidence type="ECO:0000256" key="3">
    <source>
        <dbReference type="ARBA" id="ARBA00007653"/>
    </source>
</evidence>
<organism evidence="13 14">
    <name type="scientific">Candidatus Fimimonas gallinarum</name>
    <dbReference type="NCBI Taxonomy" id="2840821"/>
    <lineage>
        <taxon>Bacteria</taxon>
        <taxon>Pseudomonadati</taxon>
        <taxon>Myxococcota</taxon>
        <taxon>Myxococcia</taxon>
        <taxon>Myxococcales</taxon>
        <taxon>Cystobacterineae</taxon>
        <taxon>Myxococcaceae</taxon>
        <taxon>Myxococcaceae incertae sedis</taxon>
        <taxon>Candidatus Fimimonas</taxon>
    </lineage>
</organism>
<proteinExistence type="inferred from homology"/>
<accession>A0A9D1J898</accession>
<dbReference type="Pfam" id="PF13932">
    <property type="entry name" value="SAM_GIDA_C"/>
    <property type="match status" value="1"/>
</dbReference>
<dbReference type="Pfam" id="PF01134">
    <property type="entry name" value="GIDA"/>
    <property type="match status" value="1"/>
</dbReference>
<dbReference type="SMART" id="SM01228">
    <property type="entry name" value="GIDA_assoc_3"/>
    <property type="match status" value="1"/>
</dbReference>
<dbReference type="EMBL" id="DVHL01000016">
    <property type="protein sequence ID" value="HIR65662.1"/>
    <property type="molecule type" value="Genomic_DNA"/>
</dbReference>
<dbReference type="InterPro" id="IPR036188">
    <property type="entry name" value="FAD/NAD-bd_sf"/>
</dbReference>
<feature type="binding site" evidence="11">
    <location>
        <begin position="268"/>
        <end position="282"/>
    </location>
    <ligand>
        <name>NAD(+)</name>
        <dbReference type="ChEBI" id="CHEBI:57540"/>
    </ligand>
</feature>
<dbReference type="InterPro" id="IPR020595">
    <property type="entry name" value="MnmG-rel_CS"/>
</dbReference>
<evidence type="ECO:0000256" key="1">
    <source>
        <dbReference type="ARBA" id="ARBA00001974"/>
    </source>
</evidence>
<dbReference type="PROSITE" id="PS01281">
    <property type="entry name" value="GIDA_2"/>
    <property type="match status" value="1"/>
</dbReference>
<dbReference type="Gene3D" id="1.10.10.1800">
    <property type="entry name" value="tRNA uridine 5-carboxymethylaminomethyl modification enzyme MnmG/GidA"/>
    <property type="match status" value="1"/>
</dbReference>
<dbReference type="HAMAP" id="MF_00129">
    <property type="entry name" value="MnmG_GidA"/>
    <property type="match status" value="1"/>
</dbReference>
<dbReference type="NCBIfam" id="TIGR00136">
    <property type="entry name" value="mnmG_gidA"/>
    <property type="match status" value="1"/>
</dbReference>
<dbReference type="InterPro" id="IPR049312">
    <property type="entry name" value="GIDA_C_N"/>
</dbReference>
<name>A0A9D1J898_9BACT</name>
<feature type="binding site" evidence="11">
    <location>
        <begin position="11"/>
        <end position="16"/>
    </location>
    <ligand>
        <name>FAD</name>
        <dbReference type="ChEBI" id="CHEBI:57692"/>
    </ligand>
</feature>
<comment type="subcellular location">
    <subcellularLocation>
        <location evidence="11">Cytoplasm</location>
    </subcellularLocation>
</comment>
<feature type="domain" description="tRNA uridine 5-carboxymethylaminomethyl modification enzyme C-terminal subdomain" evidence="12">
    <location>
        <begin position="537"/>
        <end position="608"/>
    </location>
</feature>
<protein>
    <recommendedName>
        <fullName evidence="4 11">tRNA uridine 5-carboxymethylaminomethyl modification enzyme MnmG</fullName>
    </recommendedName>
    <alternativeName>
        <fullName evidence="10 11">Glucose-inhibited division protein A</fullName>
    </alternativeName>
</protein>
<dbReference type="Proteomes" id="UP000824200">
    <property type="component" value="Unassembled WGS sequence"/>
</dbReference>
<dbReference type="Gene3D" id="1.10.150.570">
    <property type="entry name" value="GidA associated domain, C-terminal subdomain"/>
    <property type="match status" value="1"/>
</dbReference>
<dbReference type="FunFam" id="3.50.50.60:FF:000002">
    <property type="entry name" value="tRNA uridine 5-carboxymethylaminomethyl modification enzyme MnmG"/>
    <property type="match status" value="1"/>
</dbReference>
<evidence type="ECO:0000256" key="11">
    <source>
        <dbReference type="HAMAP-Rule" id="MF_00129"/>
    </source>
</evidence>
<comment type="caution">
    <text evidence="13">The sequence shown here is derived from an EMBL/GenBank/DDBJ whole genome shotgun (WGS) entry which is preliminary data.</text>
</comment>
<evidence type="ECO:0000256" key="10">
    <source>
        <dbReference type="ARBA" id="ARBA00031800"/>
    </source>
</evidence>
<keyword evidence="11" id="KW-0963">Cytoplasm</keyword>
<keyword evidence="5 11" id="KW-0285">Flavoprotein</keyword>
<comment type="cofactor">
    <cofactor evidence="1 11">
        <name>FAD</name>
        <dbReference type="ChEBI" id="CHEBI:57692"/>
    </cofactor>
</comment>
<comment type="caution">
    <text evidence="11">Lacks conserved residue(s) required for the propagation of feature annotation.</text>
</comment>
<dbReference type="SUPFAM" id="SSF51905">
    <property type="entry name" value="FAD/NAD(P)-binding domain"/>
    <property type="match status" value="1"/>
</dbReference>
<evidence type="ECO:0000259" key="12">
    <source>
        <dbReference type="SMART" id="SM01228"/>
    </source>
</evidence>
<dbReference type="Gene3D" id="3.50.50.60">
    <property type="entry name" value="FAD/NAD(P)-binding domain"/>
    <property type="match status" value="2"/>
</dbReference>
<dbReference type="GO" id="GO:0002098">
    <property type="term" value="P:tRNA wobble uridine modification"/>
    <property type="evidence" value="ECO:0007669"/>
    <property type="project" value="InterPro"/>
</dbReference>
<dbReference type="InterPro" id="IPR044920">
    <property type="entry name" value="MnmG_C_subdom_sf"/>
</dbReference>
<comment type="function">
    <text evidence="2 11">NAD-binding protein involved in the addition of a carboxymethylaminomethyl (cmnm) group at the wobble position (U34) of certain tRNAs, forming tRNA-cmnm(5)s(2)U34.</text>
</comment>
<dbReference type="GO" id="GO:0030488">
    <property type="term" value="P:tRNA methylation"/>
    <property type="evidence" value="ECO:0007669"/>
    <property type="project" value="TreeGrafter"/>
</dbReference>
<evidence type="ECO:0000256" key="6">
    <source>
        <dbReference type="ARBA" id="ARBA00022694"/>
    </source>
</evidence>
<dbReference type="InterPro" id="IPR047001">
    <property type="entry name" value="MnmG_C_subdom"/>
</dbReference>
<keyword evidence="7 11" id="KW-0274">FAD</keyword>
<evidence type="ECO:0000256" key="7">
    <source>
        <dbReference type="ARBA" id="ARBA00022827"/>
    </source>
</evidence>
<dbReference type="Pfam" id="PF21680">
    <property type="entry name" value="GIDA_C_1st"/>
    <property type="match status" value="1"/>
</dbReference>
<dbReference type="PANTHER" id="PTHR11806:SF0">
    <property type="entry name" value="PROTEIN MTO1 HOMOLOG, MITOCHONDRIAL"/>
    <property type="match status" value="1"/>
</dbReference>